<dbReference type="GO" id="GO:0097320">
    <property type="term" value="P:plasma membrane tubulation"/>
    <property type="evidence" value="ECO:0007669"/>
    <property type="project" value="TreeGrafter"/>
</dbReference>
<evidence type="ECO:0000256" key="6">
    <source>
        <dbReference type="ARBA" id="ARBA00023136"/>
    </source>
</evidence>
<dbReference type="InterPro" id="IPR003005">
    <property type="entry name" value="Amphiphysin"/>
</dbReference>
<evidence type="ECO:0000313" key="10">
    <source>
        <dbReference type="Ensembl" id="ENSGMOP00000058753.1"/>
    </source>
</evidence>
<gene>
    <name evidence="10" type="primary">bin2b</name>
</gene>
<dbReference type="SMART" id="SM00721">
    <property type="entry name" value="BAR"/>
    <property type="match status" value="1"/>
</dbReference>
<feature type="region of interest" description="Disordered" evidence="8">
    <location>
        <begin position="280"/>
        <end position="620"/>
    </location>
</feature>
<comment type="subcellular location">
    <subcellularLocation>
        <location evidence="2">Cytoplasm</location>
    </subcellularLocation>
    <subcellularLocation>
        <location evidence="1">Endomembrane system</location>
    </subcellularLocation>
</comment>
<evidence type="ECO:0000256" key="2">
    <source>
        <dbReference type="ARBA" id="ARBA00004496"/>
    </source>
</evidence>
<dbReference type="AlphaFoldDB" id="A0A8C5C9K7"/>
<dbReference type="PROSITE" id="PS51021">
    <property type="entry name" value="BAR"/>
    <property type="match status" value="1"/>
</dbReference>
<feature type="coiled-coil region" evidence="7">
    <location>
        <begin position="161"/>
        <end position="195"/>
    </location>
</feature>
<protein>
    <recommendedName>
        <fullName evidence="9">BAR domain-containing protein</fullName>
    </recommendedName>
</protein>
<dbReference type="GO" id="GO:0006911">
    <property type="term" value="P:phagocytosis, engulfment"/>
    <property type="evidence" value="ECO:0007669"/>
    <property type="project" value="TreeGrafter"/>
</dbReference>
<dbReference type="Ensembl" id="ENSGMOT00000044396.1">
    <property type="protein sequence ID" value="ENSGMOP00000058753.1"/>
    <property type="gene ID" value="ENSGMOG00000004858.2"/>
</dbReference>
<evidence type="ECO:0000259" key="9">
    <source>
        <dbReference type="PROSITE" id="PS51021"/>
    </source>
</evidence>
<dbReference type="FunFam" id="1.20.1270.60:FF:000013">
    <property type="entry name" value="Amphiphysin isoform 2"/>
    <property type="match status" value="1"/>
</dbReference>
<dbReference type="PANTHER" id="PTHR46514">
    <property type="entry name" value="AMPHIPHYSIN"/>
    <property type="match status" value="1"/>
</dbReference>
<evidence type="ECO:0000256" key="4">
    <source>
        <dbReference type="ARBA" id="ARBA00022490"/>
    </source>
</evidence>
<dbReference type="InterPro" id="IPR027267">
    <property type="entry name" value="AH/BAR_dom_sf"/>
</dbReference>
<feature type="compositionally biased region" description="Basic and acidic residues" evidence="8">
    <location>
        <begin position="421"/>
        <end position="577"/>
    </location>
</feature>
<dbReference type="GO" id="GO:0001891">
    <property type="term" value="C:phagocytic cup"/>
    <property type="evidence" value="ECO:0007669"/>
    <property type="project" value="TreeGrafter"/>
</dbReference>
<dbReference type="PRINTS" id="PR01251">
    <property type="entry name" value="AMPHIPHYSIN"/>
</dbReference>
<feature type="compositionally biased region" description="Low complexity" evidence="8">
    <location>
        <begin position="587"/>
        <end position="596"/>
    </location>
</feature>
<dbReference type="GeneTree" id="ENSGT00950000182882"/>
<dbReference type="Gene3D" id="1.20.1270.60">
    <property type="entry name" value="Arfaptin homology (AH) domain/BAR domain"/>
    <property type="match status" value="1"/>
</dbReference>
<evidence type="ECO:0000256" key="7">
    <source>
        <dbReference type="SAM" id="Coils"/>
    </source>
</evidence>
<reference evidence="10" key="3">
    <citation type="submission" date="2025-09" db="UniProtKB">
        <authorList>
            <consortium name="Ensembl"/>
        </authorList>
    </citation>
    <scope>IDENTIFICATION</scope>
</reference>
<keyword evidence="6" id="KW-0472">Membrane</keyword>
<feature type="domain" description="BAR" evidence="9">
    <location>
        <begin position="33"/>
        <end position="249"/>
    </location>
</feature>
<dbReference type="GO" id="GO:0005737">
    <property type="term" value="C:cytoplasm"/>
    <property type="evidence" value="ECO:0007669"/>
    <property type="project" value="UniProtKB-SubCell"/>
</dbReference>
<keyword evidence="5 7" id="KW-0175">Coiled coil</keyword>
<name>A0A8C5C9K7_GADMO</name>
<keyword evidence="11" id="KW-1185">Reference proteome</keyword>
<proteinExistence type="predicted"/>
<keyword evidence="4" id="KW-0963">Cytoplasm</keyword>
<dbReference type="GO" id="GO:0012505">
    <property type="term" value="C:endomembrane system"/>
    <property type="evidence" value="ECO:0007669"/>
    <property type="project" value="UniProtKB-SubCell"/>
</dbReference>
<evidence type="ECO:0000256" key="5">
    <source>
        <dbReference type="ARBA" id="ARBA00023054"/>
    </source>
</evidence>
<dbReference type="GO" id="GO:0071800">
    <property type="term" value="P:podosome assembly"/>
    <property type="evidence" value="ECO:0007669"/>
    <property type="project" value="TreeGrafter"/>
</dbReference>
<evidence type="ECO:0000313" key="11">
    <source>
        <dbReference type="Proteomes" id="UP000694546"/>
    </source>
</evidence>
<sequence>MADNQKTGQNLQAGAGILAKRVQKSLNRAQEKVLQKLGKTMETKDEQFEQCSQNLSKQQADGVRLTKDVRAYFTAVKAIHESSKRLSQTLKDVYESDWNGGEDLSDIIEKEDLMWNDYEEKMSDQIVRTMENYTAQFPEVKERVGKRGRKLVDYDSARHHLEALQGAKKKDDGKMAKAEDEFNKAQNVFEELNKELREELPVLYQSRIGCYVTVFQNISNLRDVFYKEMSLLNHELYNVMKKLETQYSGKAFIIKGLNSSSSKSKKRKSIVISNPIPCNTAFPSDHVSQRPTGPDAPAPDTHTPSQEPLNWDNAAGSASKDPPSSSSSVSELDDLGSECSDTPKRQSACDGESGSERRSPDRTAAEADLPELGSSQSDDSGVGGPTPEGAGQDVAPPVPPVREAKAKAPPVPTPRTSFGAADRRSDSRGKAGAEAEKQEVEAEKQEVEAEKQEVEKQEVEAEKVEAEKQEVEAEKQEVEAEKVEAEKVEAAKEEVEAAKEEMEAEAAKEEMEAEAAKEEVEAEAAKEEVEAEAAKEEVEAGKEEVEAEAAKEEVEAEKAEAGKEELEAKKEISEKDSPQPSDSLCKGGAAASQLSSGGEGVLAQPQEDVAGPTADVPDVL</sequence>
<dbReference type="GO" id="GO:0005543">
    <property type="term" value="F:phospholipid binding"/>
    <property type="evidence" value="ECO:0007669"/>
    <property type="project" value="TreeGrafter"/>
</dbReference>
<accession>A0A8C5C9K7</accession>
<feature type="compositionally biased region" description="Low complexity" evidence="8">
    <location>
        <begin position="315"/>
        <end position="330"/>
    </location>
</feature>
<evidence type="ECO:0000256" key="3">
    <source>
        <dbReference type="ARBA" id="ARBA00022443"/>
    </source>
</evidence>
<dbReference type="InterPro" id="IPR004148">
    <property type="entry name" value="BAR_dom"/>
</dbReference>
<feature type="compositionally biased region" description="Basic and acidic residues" evidence="8">
    <location>
        <begin position="354"/>
        <end position="365"/>
    </location>
</feature>
<evidence type="ECO:0000256" key="8">
    <source>
        <dbReference type="SAM" id="MobiDB-lite"/>
    </source>
</evidence>
<dbReference type="SUPFAM" id="SSF103657">
    <property type="entry name" value="BAR/IMD domain-like"/>
    <property type="match status" value="1"/>
</dbReference>
<dbReference type="PANTHER" id="PTHR46514:SF1">
    <property type="entry name" value="BRIDGING INTEGRATOR 2"/>
    <property type="match status" value="1"/>
</dbReference>
<dbReference type="Pfam" id="PF03114">
    <property type="entry name" value="BAR"/>
    <property type="match status" value="1"/>
</dbReference>
<keyword evidence="3" id="KW-0728">SH3 domain</keyword>
<reference evidence="10" key="1">
    <citation type="submission" date="2019-07" db="EMBL/GenBank/DDBJ databases">
        <authorList>
            <consortium name="Wellcome Sanger Institute Data Sharing"/>
        </authorList>
    </citation>
    <scope>NUCLEOTIDE SEQUENCE [LARGE SCALE GENOMIC DNA]</scope>
</reference>
<evidence type="ECO:0000256" key="1">
    <source>
        <dbReference type="ARBA" id="ARBA00004308"/>
    </source>
</evidence>
<dbReference type="Proteomes" id="UP000694546">
    <property type="component" value="Chromosome 1"/>
</dbReference>
<reference evidence="10" key="2">
    <citation type="submission" date="2025-08" db="UniProtKB">
        <authorList>
            <consortium name="Ensembl"/>
        </authorList>
    </citation>
    <scope>IDENTIFICATION</scope>
</reference>
<dbReference type="GO" id="GO:0002102">
    <property type="term" value="C:podosome"/>
    <property type="evidence" value="ECO:0007669"/>
    <property type="project" value="TreeGrafter"/>
</dbReference>
<organism evidence="10 11">
    <name type="scientific">Gadus morhua</name>
    <name type="common">Atlantic cod</name>
    <dbReference type="NCBI Taxonomy" id="8049"/>
    <lineage>
        <taxon>Eukaryota</taxon>
        <taxon>Metazoa</taxon>
        <taxon>Chordata</taxon>
        <taxon>Craniata</taxon>
        <taxon>Vertebrata</taxon>
        <taxon>Euteleostomi</taxon>
        <taxon>Actinopterygii</taxon>
        <taxon>Neopterygii</taxon>
        <taxon>Teleostei</taxon>
        <taxon>Neoteleostei</taxon>
        <taxon>Acanthomorphata</taxon>
        <taxon>Zeiogadaria</taxon>
        <taxon>Gadariae</taxon>
        <taxon>Gadiformes</taxon>
        <taxon>Gadoidei</taxon>
        <taxon>Gadidae</taxon>
        <taxon>Gadus</taxon>
    </lineage>
</organism>